<dbReference type="GO" id="GO:0004252">
    <property type="term" value="F:serine-type endopeptidase activity"/>
    <property type="evidence" value="ECO:0007669"/>
    <property type="project" value="UniProtKB-UniRule"/>
</dbReference>
<dbReference type="InterPro" id="IPR015500">
    <property type="entry name" value="Peptidase_S8_subtilisin-rel"/>
</dbReference>
<dbReference type="Proteomes" id="UP000256645">
    <property type="component" value="Unassembled WGS sequence"/>
</dbReference>
<evidence type="ECO:0000256" key="8">
    <source>
        <dbReference type="SAM" id="SignalP"/>
    </source>
</evidence>
<dbReference type="EMBL" id="PDLM01000003">
    <property type="protein sequence ID" value="RDW82751.1"/>
    <property type="molecule type" value="Genomic_DNA"/>
</dbReference>
<dbReference type="InterPro" id="IPR022398">
    <property type="entry name" value="Peptidase_S8_His-AS"/>
</dbReference>
<keyword evidence="4 6" id="KW-0378">Hydrolase</keyword>
<dbReference type="InterPro" id="IPR000209">
    <property type="entry name" value="Peptidase_S8/S53_dom"/>
</dbReference>
<name>A0A3D8S9D9_9HELO</name>
<evidence type="ECO:0000313" key="12">
    <source>
        <dbReference type="Proteomes" id="UP000256645"/>
    </source>
</evidence>
<evidence type="ECO:0000256" key="6">
    <source>
        <dbReference type="PROSITE-ProRule" id="PRU01240"/>
    </source>
</evidence>
<dbReference type="InterPro" id="IPR036852">
    <property type="entry name" value="Peptidase_S8/S53_dom_sf"/>
</dbReference>
<evidence type="ECO:0000259" key="10">
    <source>
        <dbReference type="Pfam" id="PF05922"/>
    </source>
</evidence>
<feature type="chain" id="PRO_5017793644" evidence="8">
    <location>
        <begin position="21"/>
        <end position="403"/>
    </location>
</feature>
<evidence type="ECO:0000256" key="5">
    <source>
        <dbReference type="ARBA" id="ARBA00022825"/>
    </source>
</evidence>
<feature type="signal peptide" evidence="8">
    <location>
        <begin position="1"/>
        <end position="20"/>
    </location>
</feature>
<dbReference type="SUPFAM" id="SSF52743">
    <property type="entry name" value="Subtilisin-like"/>
    <property type="match status" value="1"/>
</dbReference>
<dbReference type="PANTHER" id="PTHR43806">
    <property type="entry name" value="PEPTIDASE S8"/>
    <property type="match status" value="1"/>
</dbReference>
<dbReference type="Pfam" id="PF00082">
    <property type="entry name" value="Peptidase_S8"/>
    <property type="match status" value="1"/>
</dbReference>
<dbReference type="AlphaFoldDB" id="A0A3D8S9D9"/>
<reference evidence="11 12" key="1">
    <citation type="journal article" date="2018" name="IMA Fungus">
        <title>IMA Genome-F 9: Draft genome sequence of Annulohypoxylon stygium, Aspergillus mulundensis, Berkeleyomyces basicola (syn. Thielaviopsis basicola), Ceratocystis smalleyi, two Cercospora beticola strains, Coleophoma cylindrospora, Fusarium fracticaudum, Phialophora cf. hyalina, and Morchella septimelata.</title>
        <authorList>
            <person name="Wingfield B.D."/>
            <person name="Bills G.F."/>
            <person name="Dong Y."/>
            <person name="Huang W."/>
            <person name="Nel W.J."/>
            <person name="Swalarsk-Parry B.S."/>
            <person name="Vaghefi N."/>
            <person name="Wilken P.M."/>
            <person name="An Z."/>
            <person name="de Beer Z.W."/>
            <person name="De Vos L."/>
            <person name="Chen L."/>
            <person name="Duong T.A."/>
            <person name="Gao Y."/>
            <person name="Hammerbacher A."/>
            <person name="Kikkert J.R."/>
            <person name="Li Y."/>
            <person name="Li H."/>
            <person name="Li K."/>
            <person name="Li Q."/>
            <person name="Liu X."/>
            <person name="Ma X."/>
            <person name="Naidoo K."/>
            <person name="Pethybridge S.J."/>
            <person name="Sun J."/>
            <person name="Steenkamp E.T."/>
            <person name="van der Nest M.A."/>
            <person name="van Wyk S."/>
            <person name="Wingfield M.J."/>
            <person name="Xiong C."/>
            <person name="Yue Q."/>
            <person name="Zhang X."/>
        </authorList>
    </citation>
    <scope>NUCLEOTIDE SEQUENCE [LARGE SCALE GENOMIC DNA]</scope>
    <source>
        <strain evidence="11 12">BP6252</strain>
    </source>
</reference>
<dbReference type="PROSITE" id="PS51892">
    <property type="entry name" value="SUBTILASE"/>
    <property type="match status" value="1"/>
</dbReference>
<dbReference type="FunFam" id="3.40.50.200:FF:000014">
    <property type="entry name" value="Proteinase K"/>
    <property type="match status" value="1"/>
</dbReference>
<dbReference type="InterPro" id="IPR034193">
    <property type="entry name" value="PCSK9_ProteinaseK-like"/>
</dbReference>
<dbReference type="InterPro" id="IPR023827">
    <property type="entry name" value="Peptidase_S8_Asp-AS"/>
</dbReference>
<keyword evidence="5 6" id="KW-0720">Serine protease</keyword>
<dbReference type="Gene3D" id="3.40.50.200">
    <property type="entry name" value="Peptidase S8/S53 domain"/>
    <property type="match status" value="1"/>
</dbReference>
<keyword evidence="3 8" id="KW-0732">Signal</keyword>
<dbReference type="PANTHER" id="PTHR43806:SF11">
    <property type="entry name" value="CEREVISIN-RELATED"/>
    <property type="match status" value="1"/>
</dbReference>
<dbReference type="GO" id="GO:0005576">
    <property type="term" value="C:extracellular region"/>
    <property type="evidence" value="ECO:0007669"/>
    <property type="project" value="UniProtKB-ARBA"/>
</dbReference>
<dbReference type="PRINTS" id="PR00723">
    <property type="entry name" value="SUBTILISIN"/>
</dbReference>
<dbReference type="InterPro" id="IPR050131">
    <property type="entry name" value="Peptidase_S8_subtilisin-like"/>
</dbReference>
<keyword evidence="12" id="KW-1185">Reference proteome</keyword>
<evidence type="ECO:0000256" key="3">
    <source>
        <dbReference type="ARBA" id="ARBA00022729"/>
    </source>
</evidence>
<dbReference type="SUPFAM" id="SSF54897">
    <property type="entry name" value="Protease propeptides/inhibitors"/>
    <property type="match status" value="1"/>
</dbReference>
<evidence type="ECO:0000256" key="2">
    <source>
        <dbReference type="ARBA" id="ARBA00022670"/>
    </source>
</evidence>
<comment type="similarity">
    <text evidence="1 6 7">Belongs to the peptidase S8 family.</text>
</comment>
<feature type="domain" description="Peptidase S8/S53" evidence="9">
    <location>
        <begin position="154"/>
        <end position="380"/>
    </location>
</feature>
<dbReference type="InterPro" id="IPR023828">
    <property type="entry name" value="Peptidase_S8_Ser-AS"/>
</dbReference>
<dbReference type="STRING" id="1849047.A0A3D8S9D9"/>
<keyword evidence="2 6" id="KW-0645">Protease</keyword>
<evidence type="ECO:0000259" key="9">
    <source>
        <dbReference type="Pfam" id="PF00082"/>
    </source>
</evidence>
<comment type="caution">
    <text evidence="11">The sequence shown here is derived from an EMBL/GenBank/DDBJ whole genome shotgun (WGS) entry which is preliminary data.</text>
</comment>
<proteinExistence type="inferred from homology"/>
<organism evidence="11 12">
    <name type="scientific">Coleophoma cylindrospora</name>
    <dbReference type="NCBI Taxonomy" id="1849047"/>
    <lineage>
        <taxon>Eukaryota</taxon>
        <taxon>Fungi</taxon>
        <taxon>Dikarya</taxon>
        <taxon>Ascomycota</taxon>
        <taxon>Pezizomycotina</taxon>
        <taxon>Leotiomycetes</taxon>
        <taxon>Helotiales</taxon>
        <taxon>Dermateaceae</taxon>
        <taxon>Coleophoma</taxon>
    </lineage>
</organism>
<dbReference type="PROSITE" id="PS00138">
    <property type="entry name" value="SUBTILASE_SER"/>
    <property type="match status" value="1"/>
</dbReference>
<evidence type="ECO:0000256" key="4">
    <source>
        <dbReference type="ARBA" id="ARBA00022801"/>
    </source>
</evidence>
<accession>A0A3D8S9D9</accession>
<feature type="active site" description="Charge relay system" evidence="6">
    <location>
        <position position="347"/>
    </location>
</feature>
<dbReference type="CDD" id="cd04077">
    <property type="entry name" value="Peptidases_S8_PCSK9_ProteinaseK_like"/>
    <property type="match status" value="1"/>
</dbReference>
<evidence type="ECO:0000256" key="1">
    <source>
        <dbReference type="ARBA" id="ARBA00011073"/>
    </source>
</evidence>
<dbReference type="InterPro" id="IPR010259">
    <property type="entry name" value="S8pro/Inhibitor_I9"/>
</dbReference>
<dbReference type="Gene3D" id="3.30.70.80">
    <property type="entry name" value="Peptidase S8 propeptide/proteinase inhibitor I9"/>
    <property type="match status" value="1"/>
</dbReference>
<feature type="active site" description="Charge relay system" evidence="6">
    <location>
        <position position="163"/>
    </location>
</feature>
<dbReference type="Pfam" id="PF05922">
    <property type="entry name" value="Inhibitor_I9"/>
    <property type="match status" value="1"/>
</dbReference>
<evidence type="ECO:0000256" key="7">
    <source>
        <dbReference type="RuleBase" id="RU003355"/>
    </source>
</evidence>
<feature type="active site" description="Charge relay system" evidence="6">
    <location>
        <position position="195"/>
    </location>
</feature>
<feature type="domain" description="Inhibitor I9" evidence="10">
    <location>
        <begin position="45"/>
        <end position="120"/>
    </location>
</feature>
<dbReference type="OrthoDB" id="206201at2759"/>
<dbReference type="InterPro" id="IPR037045">
    <property type="entry name" value="S8pro/Inhibitor_I9_sf"/>
</dbReference>
<evidence type="ECO:0000313" key="11">
    <source>
        <dbReference type="EMBL" id="RDW82751.1"/>
    </source>
</evidence>
<dbReference type="PROSITE" id="PS00137">
    <property type="entry name" value="SUBTILASE_HIS"/>
    <property type="match status" value="1"/>
</dbReference>
<protein>
    <submittedName>
        <fullName evidence="11">Subtilisin-like serine protease PR1A-like protein</fullName>
    </submittedName>
</protein>
<sequence length="403" mass="40019">MVSYLTQLVALAAIIAPIFAAPAPTAGHLKIRTPDVAARDIIPGSYIVVYNANVTTTTMETHLESVSALLSKRDTAGGIGATYNIHDSFAGYAITADAATIDAIAAAPEVAYVEQDAKVYASTLTTQTGAPWGLGRISHRAKGTTTYIYDTTAGSGITVYVVDTGVYAAHSQFGGRASMGANFVSGSANTDENGHGTHCSGTIAGSTYGVAKSAKIVGVKVLDASGSGTTSGVISGIQWVATNAAAKSVLSMSLGGAYSSALNSAVTSTVSSGVTVVVAAGNNNANAANYSPASATSAITVGAIDQNDARASFSNYGSVLDVFAPGVNVLSAWIGSTTATNTISGTSMATPHVAGLAAYLIALEGLSTPAAVVARITALATSGVITSAGSGSPNLIAYNGNGA</sequence>
<dbReference type="GO" id="GO:0006508">
    <property type="term" value="P:proteolysis"/>
    <property type="evidence" value="ECO:0007669"/>
    <property type="project" value="UniProtKB-KW"/>
</dbReference>
<gene>
    <name evidence="11" type="ORF">BP6252_03863</name>
</gene>
<dbReference type="PROSITE" id="PS00136">
    <property type="entry name" value="SUBTILASE_ASP"/>
    <property type="match status" value="1"/>
</dbReference>